<gene>
    <name evidence="6" type="ORF">A2557_04660</name>
</gene>
<dbReference type="EC" id="3.6.1.8" evidence="3"/>
<dbReference type="SUPFAM" id="SSF101386">
    <property type="entry name" value="all-alpha NTP pyrophosphatases"/>
    <property type="match status" value="2"/>
</dbReference>
<comment type="catalytic activity">
    <reaction evidence="1">
        <text>ATP + H2O = AMP + diphosphate + H(+)</text>
        <dbReference type="Rhea" id="RHEA:14245"/>
        <dbReference type="ChEBI" id="CHEBI:15377"/>
        <dbReference type="ChEBI" id="CHEBI:15378"/>
        <dbReference type="ChEBI" id="CHEBI:30616"/>
        <dbReference type="ChEBI" id="CHEBI:33019"/>
        <dbReference type="ChEBI" id="CHEBI:456215"/>
        <dbReference type="EC" id="3.6.1.8"/>
    </reaction>
</comment>
<dbReference type="GO" id="GO:0006203">
    <property type="term" value="P:dGTP catabolic process"/>
    <property type="evidence" value="ECO:0007669"/>
    <property type="project" value="TreeGrafter"/>
</dbReference>
<dbReference type="FunFam" id="1.10.287.1080:FF:000003">
    <property type="entry name" value="Nucleoside triphosphate pyrophosphohydrolase"/>
    <property type="match status" value="1"/>
</dbReference>
<evidence type="ECO:0000256" key="1">
    <source>
        <dbReference type="ARBA" id="ARBA00052141"/>
    </source>
</evidence>
<evidence type="ECO:0000313" key="7">
    <source>
        <dbReference type="Proteomes" id="UP000177583"/>
    </source>
</evidence>
<evidence type="ECO:0000259" key="5">
    <source>
        <dbReference type="Pfam" id="PF03819"/>
    </source>
</evidence>
<evidence type="ECO:0000256" key="2">
    <source>
        <dbReference type="ARBA" id="ARBA00061115"/>
    </source>
</evidence>
<dbReference type="GO" id="GO:0046081">
    <property type="term" value="P:dUTP catabolic process"/>
    <property type="evidence" value="ECO:0007669"/>
    <property type="project" value="TreeGrafter"/>
</dbReference>
<feature type="domain" description="NTP pyrophosphohydrolase MazG-like" evidence="5">
    <location>
        <begin position="23"/>
        <end position="97"/>
    </location>
</feature>
<evidence type="ECO:0000256" key="4">
    <source>
        <dbReference type="ARBA" id="ARBA00074799"/>
    </source>
</evidence>
<dbReference type="Gene3D" id="1.10.287.1080">
    <property type="entry name" value="MazG-like"/>
    <property type="match status" value="2"/>
</dbReference>
<accession>A0A1F6GUQ4</accession>
<protein>
    <recommendedName>
        <fullName evidence="4">Nucleoside triphosphate pyrophosphohydrolase</fullName>
        <ecNumber evidence="3">3.6.1.8</ecNumber>
    </recommendedName>
</protein>
<dbReference type="Proteomes" id="UP000177583">
    <property type="component" value="Unassembled WGS sequence"/>
</dbReference>
<sequence length="254" mass="28527">MNRLIEIVAQLRGPDGCPWDKEQSHLSLLPYLLEEAYEVIEEVQEARLGQDLADELGDLLLQVVLHAQIAKEEGRFGIEEVIQGISKKMIRRHPHVFGPAAKDQNQDQLTRQWDQIKAQEKQTPKLFADIPKAKPALLRAKKIGERAAKLGFDWPNTDGVLDKIKEELAEVEVELKKGDKVALESEIGDLLASVVSLARKCKINPELALQQSNNKFIRRFEQVESGIEAAKAQGQTLDLNQMEALWQGAKAGER</sequence>
<dbReference type="NCBIfam" id="NF007113">
    <property type="entry name" value="PRK09562.1"/>
    <property type="match status" value="1"/>
</dbReference>
<dbReference type="NCBIfam" id="TIGR00444">
    <property type="entry name" value="mazG"/>
    <property type="match status" value="1"/>
</dbReference>
<evidence type="ECO:0000256" key="3">
    <source>
        <dbReference type="ARBA" id="ARBA00066372"/>
    </source>
</evidence>
<dbReference type="GO" id="GO:0046076">
    <property type="term" value="P:dTTP catabolic process"/>
    <property type="evidence" value="ECO:0007669"/>
    <property type="project" value="TreeGrafter"/>
</dbReference>
<comment type="caution">
    <text evidence="6">The sequence shown here is derived from an EMBL/GenBank/DDBJ whole genome shotgun (WGS) entry which is preliminary data.</text>
</comment>
<name>A0A1F6GUQ4_9PROT</name>
<proteinExistence type="inferred from homology"/>
<dbReference type="PANTHER" id="PTHR30522:SF0">
    <property type="entry name" value="NUCLEOSIDE TRIPHOSPHATE PYROPHOSPHOHYDROLASE"/>
    <property type="match status" value="1"/>
</dbReference>
<feature type="domain" description="NTP pyrophosphohydrolase MazG-like" evidence="5">
    <location>
        <begin position="161"/>
        <end position="223"/>
    </location>
</feature>
<evidence type="ECO:0000313" key="6">
    <source>
        <dbReference type="EMBL" id="OGH01876.1"/>
    </source>
</evidence>
<dbReference type="CDD" id="cd11529">
    <property type="entry name" value="NTP-PPase_MazG_Cterm"/>
    <property type="match status" value="1"/>
</dbReference>
<dbReference type="Pfam" id="PF03819">
    <property type="entry name" value="MazG"/>
    <property type="match status" value="2"/>
</dbReference>
<keyword evidence="6" id="KW-0378">Hydrolase</keyword>
<dbReference type="PANTHER" id="PTHR30522">
    <property type="entry name" value="NUCLEOSIDE TRIPHOSPHATE PYROPHOSPHOHYDROLASE"/>
    <property type="match status" value="1"/>
</dbReference>
<reference evidence="6 7" key="1">
    <citation type="journal article" date="2016" name="Nat. Commun.">
        <title>Thousands of microbial genomes shed light on interconnected biogeochemical processes in an aquifer system.</title>
        <authorList>
            <person name="Anantharaman K."/>
            <person name="Brown C.T."/>
            <person name="Hug L.A."/>
            <person name="Sharon I."/>
            <person name="Castelle C.J."/>
            <person name="Probst A.J."/>
            <person name="Thomas B.C."/>
            <person name="Singh A."/>
            <person name="Wilkins M.J."/>
            <person name="Karaoz U."/>
            <person name="Brodie E.L."/>
            <person name="Williams K.H."/>
            <person name="Hubbard S.S."/>
            <person name="Banfield J.F."/>
        </authorList>
    </citation>
    <scope>NUCLEOTIDE SEQUENCE [LARGE SCALE GENOMIC DNA]</scope>
</reference>
<dbReference type="InterPro" id="IPR048011">
    <property type="entry name" value="NTP-PPase_MazG-like_C"/>
</dbReference>
<dbReference type="InterPro" id="IPR004518">
    <property type="entry name" value="MazG-like_dom"/>
</dbReference>
<dbReference type="GO" id="GO:0046061">
    <property type="term" value="P:dATP catabolic process"/>
    <property type="evidence" value="ECO:0007669"/>
    <property type="project" value="TreeGrafter"/>
</dbReference>
<dbReference type="GO" id="GO:0046052">
    <property type="term" value="P:UTP catabolic process"/>
    <property type="evidence" value="ECO:0007669"/>
    <property type="project" value="TreeGrafter"/>
</dbReference>
<dbReference type="GO" id="GO:0047693">
    <property type="term" value="F:ATP diphosphatase activity"/>
    <property type="evidence" value="ECO:0007669"/>
    <property type="project" value="UniProtKB-EC"/>
</dbReference>
<dbReference type="InterPro" id="IPR011551">
    <property type="entry name" value="NTP_PyrPHydrolase_MazG"/>
</dbReference>
<comment type="similarity">
    <text evidence="2">Belongs to the nucleoside triphosphate pyrophosphohydrolase family.</text>
</comment>
<dbReference type="GO" id="GO:0006950">
    <property type="term" value="P:response to stress"/>
    <property type="evidence" value="ECO:0007669"/>
    <property type="project" value="UniProtKB-ARBA"/>
</dbReference>
<dbReference type="EMBL" id="MFNF01000027">
    <property type="protein sequence ID" value="OGH01876.1"/>
    <property type="molecule type" value="Genomic_DNA"/>
</dbReference>
<dbReference type="CDD" id="cd11528">
    <property type="entry name" value="NTP-PPase_MazG_Nterm"/>
    <property type="match status" value="1"/>
</dbReference>
<dbReference type="GO" id="GO:0046047">
    <property type="term" value="P:TTP catabolic process"/>
    <property type="evidence" value="ECO:0007669"/>
    <property type="project" value="TreeGrafter"/>
</dbReference>
<dbReference type="InterPro" id="IPR048015">
    <property type="entry name" value="NTP-PPase_MazG-like_N"/>
</dbReference>
<organism evidence="6 7">
    <name type="scientific">Candidatus Lambdaproteobacteria bacterium RIFOXYD2_FULL_56_26</name>
    <dbReference type="NCBI Taxonomy" id="1817773"/>
    <lineage>
        <taxon>Bacteria</taxon>
        <taxon>Pseudomonadati</taxon>
        <taxon>Pseudomonadota</taxon>
        <taxon>Candidatus Lambdaproteobacteria</taxon>
    </lineage>
</organism>
<dbReference type="AlphaFoldDB" id="A0A1F6GUQ4"/>
<dbReference type="FunFam" id="1.10.287.1080:FF:000001">
    <property type="entry name" value="Nucleoside triphosphate pyrophosphohydrolase"/>
    <property type="match status" value="1"/>
</dbReference>